<name>A0A397SAQ5_9GLOM</name>
<organism evidence="1 2">
    <name type="scientific">Glomus cerebriforme</name>
    <dbReference type="NCBI Taxonomy" id="658196"/>
    <lineage>
        <taxon>Eukaryota</taxon>
        <taxon>Fungi</taxon>
        <taxon>Fungi incertae sedis</taxon>
        <taxon>Mucoromycota</taxon>
        <taxon>Glomeromycotina</taxon>
        <taxon>Glomeromycetes</taxon>
        <taxon>Glomerales</taxon>
        <taxon>Glomeraceae</taxon>
        <taxon>Glomus</taxon>
    </lineage>
</organism>
<accession>A0A397SAQ5</accession>
<dbReference type="Proteomes" id="UP000265703">
    <property type="component" value="Unassembled WGS sequence"/>
</dbReference>
<comment type="caution">
    <text evidence="1">The sequence shown here is derived from an EMBL/GenBank/DDBJ whole genome shotgun (WGS) entry which is preliminary data.</text>
</comment>
<keyword evidence="2" id="KW-1185">Reference proteome</keyword>
<evidence type="ECO:0000313" key="1">
    <source>
        <dbReference type="EMBL" id="RIA79801.1"/>
    </source>
</evidence>
<dbReference type="AlphaFoldDB" id="A0A397SAQ5"/>
<protein>
    <submittedName>
        <fullName evidence="1">Uncharacterized protein</fullName>
    </submittedName>
</protein>
<dbReference type="EMBL" id="QKYT01001142">
    <property type="protein sequence ID" value="RIA79801.1"/>
    <property type="molecule type" value="Genomic_DNA"/>
</dbReference>
<gene>
    <name evidence="1" type="ORF">C1645_839906</name>
</gene>
<reference evidence="1 2" key="1">
    <citation type="submission" date="2018-06" db="EMBL/GenBank/DDBJ databases">
        <title>Comparative genomics reveals the genomic features of Rhizophagus irregularis, R. cerebriforme, R. diaphanum and Gigaspora rosea, and their symbiotic lifestyle signature.</title>
        <authorList>
            <person name="Morin E."/>
            <person name="San Clemente H."/>
            <person name="Chen E.C.H."/>
            <person name="De La Providencia I."/>
            <person name="Hainaut M."/>
            <person name="Kuo A."/>
            <person name="Kohler A."/>
            <person name="Murat C."/>
            <person name="Tang N."/>
            <person name="Roy S."/>
            <person name="Loubradou J."/>
            <person name="Henrissat B."/>
            <person name="Grigoriev I.V."/>
            <person name="Corradi N."/>
            <person name="Roux C."/>
            <person name="Martin F.M."/>
        </authorList>
    </citation>
    <scope>NUCLEOTIDE SEQUENCE [LARGE SCALE GENOMIC DNA]</scope>
    <source>
        <strain evidence="1 2">DAOM 227022</strain>
    </source>
</reference>
<evidence type="ECO:0000313" key="2">
    <source>
        <dbReference type="Proteomes" id="UP000265703"/>
    </source>
</evidence>
<sequence length="212" mass="24806">MRETNSNKLDIGVYDHWSLDIKQDTWFTASAFEAVFETISKKPKWIKVISDNGSHYHNSELMAIVSYWHTWYDIEVWSWSFLEPGRDENNATKGLSETSLANLEPNCNNDSEGHEKNQRKKSKIKIIKGISKLFYWKWPCQNQYDRYICARPLLHFGVWNNFSPSHVAKLWNMPLHQPQSSISQYTTPETQWTMSIAVESDLIENDKNASNI</sequence>
<proteinExistence type="predicted"/>